<dbReference type="RefSeq" id="WP_233051882.1">
    <property type="nucleotide sequence ID" value="NZ_JAIMJA010000004.1"/>
</dbReference>
<dbReference type="InterPro" id="IPR007495">
    <property type="entry name" value="NqrM"/>
</dbReference>
<gene>
    <name evidence="1" type="primary">nqrM</name>
    <name evidence="1" type="ORF">K6Y31_05865</name>
</gene>
<dbReference type="PANTHER" id="PTHR40691:SF3">
    <property type="entry name" value="(NA+)-NQR MATURATION NQRM"/>
    <property type="match status" value="1"/>
</dbReference>
<evidence type="ECO:0000313" key="2">
    <source>
        <dbReference type="Proteomes" id="UP001201273"/>
    </source>
</evidence>
<comment type="caution">
    <text evidence="1">The sequence shown here is derived from an EMBL/GenBank/DDBJ whole genome shotgun (WGS) entry which is preliminary data.</text>
</comment>
<protein>
    <submittedName>
        <fullName evidence="1">(Na+)-NQR maturation NqrM</fullName>
    </submittedName>
</protein>
<proteinExistence type="predicted"/>
<organism evidence="1 2">
    <name type="scientific">Motilimonas cestriensis</name>
    <dbReference type="NCBI Taxonomy" id="2742685"/>
    <lineage>
        <taxon>Bacteria</taxon>
        <taxon>Pseudomonadati</taxon>
        <taxon>Pseudomonadota</taxon>
        <taxon>Gammaproteobacteria</taxon>
        <taxon>Alteromonadales</taxon>
        <taxon>Alteromonadales genera incertae sedis</taxon>
        <taxon>Motilimonas</taxon>
    </lineage>
</organism>
<keyword evidence="2" id="KW-1185">Reference proteome</keyword>
<name>A0ABS8W998_9GAMM</name>
<dbReference type="Proteomes" id="UP001201273">
    <property type="component" value="Unassembled WGS sequence"/>
</dbReference>
<dbReference type="EMBL" id="JAIMJA010000004">
    <property type="protein sequence ID" value="MCE2594336.1"/>
    <property type="molecule type" value="Genomic_DNA"/>
</dbReference>
<dbReference type="Pfam" id="PF04400">
    <property type="entry name" value="NqrM"/>
    <property type="match status" value="1"/>
</dbReference>
<evidence type="ECO:0000313" key="1">
    <source>
        <dbReference type="EMBL" id="MCE2594336.1"/>
    </source>
</evidence>
<accession>A0ABS8W998</accession>
<sequence length="76" mass="8372">MEYVLAFVIFLFISLAMALGVIFKRRAIQGSCGGLASIDIEPSCDCQQVCAEHRVLYQIQEPSTKPKPIIATKLIS</sequence>
<reference evidence="1 2" key="1">
    <citation type="journal article" date="2022" name="Environ. Microbiol. Rep.">
        <title>Eco-phylogenetic analyses reveal divergent evolution of vitamin B12 metabolism in the marine bacterial family 'Psychromonadaceae'.</title>
        <authorList>
            <person name="Jin X."/>
            <person name="Yang Y."/>
            <person name="Cao H."/>
            <person name="Gao B."/>
            <person name="Zhao Z."/>
        </authorList>
    </citation>
    <scope>NUCLEOTIDE SEQUENCE [LARGE SCALE GENOMIC DNA]</scope>
    <source>
        <strain evidence="1 2">MKS20</strain>
    </source>
</reference>
<dbReference type="PANTHER" id="PTHR40691">
    <property type="entry name" value="(NA+)-NQR MATURATION NQRM"/>
    <property type="match status" value="1"/>
</dbReference>